<sequence>MTPGLAQPLLSGTDQFSGGLDSGRGSADSSSASSLATALANSSSHLLPTLCCNEVATCRDALLPPAGGRGSCQVSPLILCKAAAHDNLAGACSYSCECGLSVPAAATSTVAACNGVMTSCRRCSLFSRILSSRPIPSSFTQTTTLGSDIYLNPVAYLANSLTHCQLHFPLIRGRSPFVPHASEHSSVPAVVHPLHSQQPLSPGHSRISMAPLTTSKHLTTNAPANLANIPSSCILGSPVTTGLGSGIKWSKRGLRVS</sequence>
<evidence type="ECO:0000313" key="1">
    <source>
        <dbReference type="EMBL" id="VEL29514.1"/>
    </source>
</evidence>
<dbReference type="AlphaFoldDB" id="A0A448X6T3"/>
<organism evidence="1 2">
    <name type="scientific">Protopolystoma xenopodis</name>
    <dbReference type="NCBI Taxonomy" id="117903"/>
    <lineage>
        <taxon>Eukaryota</taxon>
        <taxon>Metazoa</taxon>
        <taxon>Spiralia</taxon>
        <taxon>Lophotrochozoa</taxon>
        <taxon>Platyhelminthes</taxon>
        <taxon>Monogenea</taxon>
        <taxon>Polyopisthocotylea</taxon>
        <taxon>Polystomatidea</taxon>
        <taxon>Polystomatidae</taxon>
        <taxon>Protopolystoma</taxon>
    </lineage>
</organism>
<proteinExistence type="predicted"/>
<evidence type="ECO:0000313" key="2">
    <source>
        <dbReference type="Proteomes" id="UP000784294"/>
    </source>
</evidence>
<dbReference type="Proteomes" id="UP000784294">
    <property type="component" value="Unassembled WGS sequence"/>
</dbReference>
<dbReference type="EMBL" id="CAAALY010103863">
    <property type="protein sequence ID" value="VEL29514.1"/>
    <property type="molecule type" value="Genomic_DNA"/>
</dbReference>
<keyword evidence="2" id="KW-1185">Reference proteome</keyword>
<name>A0A448X6T3_9PLAT</name>
<protein>
    <submittedName>
        <fullName evidence="1">Uncharacterized protein</fullName>
    </submittedName>
</protein>
<gene>
    <name evidence="1" type="ORF">PXEA_LOCUS22954</name>
</gene>
<accession>A0A448X6T3</accession>
<reference evidence="1" key="1">
    <citation type="submission" date="2018-11" db="EMBL/GenBank/DDBJ databases">
        <authorList>
            <consortium name="Pathogen Informatics"/>
        </authorList>
    </citation>
    <scope>NUCLEOTIDE SEQUENCE</scope>
</reference>
<comment type="caution">
    <text evidence="1">The sequence shown here is derived from an EMBL/GenBank/DDBJ whole genome shotgun (WGS) entry which is preliminary data.</text>
</comment>